<dbReference type="RefSeq" id="WP_290194528.1">
    <property type="nucleotide sequence ID" value="NZ_CP047654.1"/>
</dbReference>
<evidence type="ECO:0000259" key="2">
    <source>
        <dbReference type="Pfam" id="PF01551"/>
    </source>
</evidence>
<comment type="caution">
    <text evidence="3">The sequence shown here is derived from an EMBL/GenBank/DDBJ whole genome shotgun (WGS) entry which is preliminary data.</text>
</comment>
<keyword evidence="4" id="KW-1185">Reference proteome</keyword>
<dbReference type="PANTHER" id="PTHR21666">
    <property type="entry name" value="PEPTIDASE-RELATED"/>
    <property type="match status" value="1"/>
</dbReference>
<feature type="signal peptide" evidence="1">
    <location>
        <begin position="1"/>
        <end position="21"/>
    </location>
</feature>
<dbReference type="SUPFAM" id="SSF51261">
    <property type="entry name" value="Duplicated hybrid motif"/>
    <property type="match status" value="1"/>
</dbReference>
<dbReference type="InterPro" id="IPR016047">
    <property type="entry name" value="M23ase_b-sheet_dom"/>
</dbReference>
<accession>A0ABU1ZXD8</accession>
<organism evidence="3 4">
    <name type="scientific">Corynebacterium guangdongense</name>
    <dbReference type="NCBI Taxonomy" id="1783348"/>
    <lineage>
        <taxon>Bacteria</taxon>
        <taxon>Bacillati</taxon>
        <taxon>Actinomycetota</taxon>
        <taxon>Actinomycetes</taxon>
        <taxon>Mycobacteriales</taxon>
        <taxon>Corynebacteriaceae</taxon>
        <taxon>Corynebacterium</taxon>
    </lineage>
</organism>
<dbReference type="InterPro" id="IPR011055">
    <property type="entry name" value="Dup_hybrid_motif"/>
</dbReference>
<evidence type="ECO:0000313" key="3">
    <source>
        <dbReference type="EMBL" id="MDR7329599.1"/>
    </source>
</evidence>
<dbReference type="CDD" id="cd12797">
    <property type="entry name" value="M23_peptidase"/>
    <property type="match status" value="1"/>
</dbReference>
<evidence type="ECO:0000256" key="1">
    <source>
        <dbReference type="SAM" id="SignalP"/>
    </source>
</evidence>
<dbReference type="EMBL" id="JAVDXZ010000001">
    <property type="protein sequence ID" value="MDR7329599.1"/>
    <property type="molecule type" value="Genomic_DNA"/>
</dbReference>
<dbReference type="GO" id="GO:0016787">
    <property type="term" value="F:hydrolase activity"/>
    <property type="evidence" value="ECO:0007669"/>
    <property type="project" value="UniProtKB-KW"/>
</dbReference>
<dbReference type="Pfam" id="PF01551">
    <property type="entry name" value="Peptidase_M23"/>
    <property type="match status" value="1"/>
</dbReference>
<dbReference type="Gene3D" id="2.70.70.10">
    <property type="entry name" value="Glucose Permease (Domain IIA)"/>
    <property type="match status" value="1"/>
</dbReference>
<keyword evidence="3" id="KW-0378">Hydrolase</keyword>
<dbReference type="PANTHER" id="PTHR21666:SF270">
    <property type="entry name" value="MUREIN HYDROLASE ACTIVATOR ENVC"/>
    <property type="match status" value="1"/>
</dbReference>
<dbReference type="InterPro" id="IPR050570">
    <property type="entry name" value="Cell_wall_metabolism_enzyme"/>
</dbReference>
<gene>
    <name evidence="3" type="ORF">J2S39_001275</name>
</gene>
<reference evidence="3" key="1">
    <citation type="submission" date="2023-07" db="EMBL/GenBank/DDBJ databases">
        <title>Sequencing the genomes of 1000 actinobacteria strains.</title>
        <authorList>
            <person name="Klenk H.-P."/>
        </authorList>
    </citation>
    <scope>NUCLEOTIDE SEQUENCE</scope>
    <source>
        <strain evidence="3">DSM 107476</strain>
    </source>
</reference>
<feature type="domain" description="M23ase beta-sheet core" evidence="2">
    <location>
        <begin position="52"/>
        <end position="136"/>
    </location>
</feature>
<feature type="chain" id="PRO_5046825147" evidence="1">
    <location>
        <begin position="22"/>
        <end position="158"/>
    </location>
</feature>
<evidence type="ECO:0000313" key="4">
    <source>
        <dbReference type="Proteomes" id="UP001180840"/>
    </source>
</evidence>
<sequence length="158" mass="16385">MRILLLASTFCVLALSAFAPAANAYVDPTSGEDRARAVLRAADIPAQNWLPGHRGVDLALAVGADVLAAADGVVAHAGHVAGMPVVSIEHPDGIRTTYQPVQPLVAAGDTVTEGQVIGRLGLHPGGDDGLHWGARTAPDTYLNPLILLARPTIRLKPL</sequence>
<name>A0ABU1ZXD8_9CORY</name>
<dbReference type="Proteomes" id="UP001180840">
    <property type="component" value="Unassembled WGS sequence"/>
</dbReference>
<keyword evidence="1" id="KW-0732">Signal</keyword>
<proteinExistence type="predicted"/>
<protein>
    <submittedName>
        <fullName evidence="3">Murein DD-endopeptidase MepM/ murein hydrolase activator NlpD</fullName>
    </submittedName>
</protein>